<sequence length="869" mass="94181">MSTSVARPKLAVIVANGIDGDSRVQKTALAAARAGWDVTLIGRSSSKHTQRSWFGPVKVVRVPVASHMKRRVAARAGQGGARAHLTQFGIKDRAGLEQLRAAHGAWVREKTARIGWLSQSSAGAPAAVGLKAVVRARRGAHKLRLKAYKWEQGRKPEEKPTGDWRKDWPALLDLDLAFGPVIEKLAPDVIHANDITAINLGAMAAARLRASGRKCVWLYDAHEYVAGVEWPQPRMNTAFPAVEKEFIAKADAVVTVSPEIAEVIRKDYGLAKTPLVVRNTPIRETIGGAAGRVSVRQACGLDDGVPLLVYSGWISSERGLGTAVEGLAQLPGYHLAIVAGKRSPELVRLLALAEETGVRDRIHVVPYVAQHEVADYLSTADLGLICSQRTINYELSLPTKTAEYLHAGLPIIASDVKTLSAFVREHGVGEVFVSGDAGSFVEAVTRGFDHVADMKAQITESILTELSWEHQCEGLMALYSEISGLTPPAAEAGFSWGAVERVITGADDAEEPREELERGWTPLGKTRVKLGLGPANYAGQLAAFAQAVTRERSDVSAEVVKHRTAQTHEYPADVYVEGKALKNLDVQLEQVQRMVPRYTHLIADAFRPVFGGLNGDSIEGDLPALRNGGVKVALLAHGSEVRDPALHRKRNPYSLFLDAPEGYEEKLAAIAERNRRIARESGLPVFVTTPDLLLDLPMAIWAPLVVDVDAWACDRPVMKRERPVVLHAPSARWTKGTDRVLPVLQDLHDRGLIDFRLAEQVSWNTVREMVMEADIVIDQFAIGTYGTFACEGMAAGKPVVAYLDKESIAACGVTPPIVNATPETLGSVMEGLLADREGTARLGAESAAFAREYHDGTATARALDGFLTR</sequence>
<name>A0A6G3SML5_STRAQ</name>
<organism evidence="6">
    <name type="scientific">Streptomyces anulatus</name>
    <name type="common">Streptomyces chrysomallus</name>
    <dbReference type="NCBI Taxonomy" id="1892"/>
    <lineage>
        <taxon>Bacteria</taxon>
        <taxon>Bacillati</taxon>
        <taxon>Actinomycetota</taxon>
        <taxon>Actinomycetes</taxon>
        <taxon>Kitasatosporales</taxon>
        <taxon>Streptomycetaceae</taxon>
        <taxon>Streptomyces</taxon>
    </lineage>
</organism>
<dbReference type="GO" id="GO:0016757">
    <property type="term" value="F:glycosyltransferase activity"/>
    <property type="evidence" value="ECO:0007669"/>
    <property type="project" value="UniProtKB-KW"/>
</dbReference>
<dbReference type="Pfam" id="PF13439">
    <property type="entry name" value="Glyco_transf_4"/>
    <property type="match status" value="1"/>
</dbReference>
<evidence type="ECO:0000259" key="4">
    <source>
        <dbReference type="Pfam" id="PF00534"/>
    </source>
</evidence>
<evidence type="ECO:0000256" key="1">
    <source>
        <dbReference type="ARBA" id="ARBA00021292"/>
    </source>
</evidence>
<keyword evidence="2" id="KW-0328">Glycosyltransferase</keyword>
<proteinExistence type="predicted"/>
<protein>
    <recommendedName>
        <fullName evidence="1">D-inositol 3-phosphate glycosyltransferase</fullName>
    </recommendedName>
</protein>
<dbReference type="SUPFAM" id="SSF53756">
    <property type="entry name" value="UDP-Glycosyltransferase/glycogen phosphorylase"/>
    <property type="match status" value="2"/>
</dbReference>
<accession>A0A6G3SML5</accession>
<gene>
    <name evidence="6" type="ORF">G3I43_05635</name>
</gene>
<dbReference type="Pfam" id="PF00534">
    <property type="entry name" value="Glycos_transf_1"/>
    <property type="match status" value="1"/>
</dbReference>
<evidence type="ECO:0000256" key="3">
    <source>
        <dbReference type="ARBA" id="ARBA00022679"/>
    </source>
</evidence>
<dbReference type="RefSeq" id="WP_164256778.1">
    <property type="nucleotide sequence ID" value="NZ_JAAGLK010000164.1"/>
</dbReference>
<evidence type="ECO:0000313" key="6">
    <source>
        <dbReference type="EMBL" id="NEB83668.1"/>
    </source>
</evidence>
<reference evidence="6" key="1">
    <citation type="submission" date="2020-01" db="EMBL/GenBank/DDBJ databases">
        <title>Insect and environment-associated Actinomycetes.</title>
        <authorList>
            <person name="Currrie C."/>
            <person name="Chevrette M."/>
            <person name="Carlson C."/>
            <person name="Stubbendieck R."/>
            <person name="Wendt-Pienkowski E."/>
        </authorList>
    </citation>
    <scope>NUCLEOTIDE SEQUENCE</scope>
    <source>
        <strain evidence="6">SID505</strain>
    </source>
</reference>
<feature type="domain" description="Glycosyl transferase family 1" evidence="4">
    <location>
        <begin position="297"/>
        <end position="446"/>
    </location>
</feature>
<comment type="caution">
    <text evidence="6">The sequence shown here is derived from an EMBL/GenBank/DDBJ whole genome shotgun (WGS) entry which is preliminary data.</text>
</comment>
<feature type="domain" description="Glycosyltransferase subfamily 4-like N-terminal" evidence="5">
    <location>
        <begin position="159"/>
        <end position="277"/>
    </location>
</feature>
<dbReference type="AlphaFoldDB" id="A0A6G3SML5"/>
<evidence type="ECO:0000256" key="2">
    <source>
        <dbReference type="ARBA" id="ARBA00022676"/>
    </source>
</evidence>
<dbReference type="InterPro" id="IPR001296">
    <property type="entry name" value="Glyco_trans_1"/>
</dbReference>
<dbReference type="EMBL" id="JAAGMK010000132">
    <property type="protein sequence ID" value="NEB83668.1"/>
    <property type="molecule type" value="Genomic_DNA"/>
</dbReference>
<dbReference type="PANTHER" id="PTHR12526">
    <property type="entry name" value="GLYCOSYLTRANSFERASE"/>
    <property type="match status" value="1"/>
</dbReference>
<evidence type="ECO:0000259" key="5">
    <source>
        <dbReference type="Pfam" id="PF13439"/>
    </source>
</evidence>
<dbReference type="Gene3D" id="3.40.50.2000">
    <property type="entry name" value="Glycogen Phosphorylase B"/>
    <property type="match status" value="2"/>
</dbReference>
<keyword evidence="3 6" id="KW-0808">Transferase</keyword>
<dbReference type="InterPro" id="IPR028098">
    <property type="entry name" value="Glyco_trans_4-like_N"/>
</dbReference>